<organism evidence="2">
    <name type="scientific">hydrothermal vent metagenome</name>
    <dbReference type="NCBI Taxonomy" id="652676"/>
    <lineage>
        <taxon>unclassified sequences</taxon>
        <taxon>metagenomes</taxon>
        <taxon>ecological metagenomes</taxon>
    </lineage>
</organism>
<dbReference type="SUPFAM" id="SSF141868">
    <property type="entry name" value="EAL domain-like"/>
    <property type="match status" value="1"/>
</dbReference>
<name>A0A3B0TNH4_9ZZZZ</name>
<proteinExistence type="predicted"/>
<feature type="domain" description="EAL" evidence="1">
    <location>
        <begin position="1"/>
        <end position="130"/>
    </location>
</feature>
<dbReference type="Gene3D" id="3.20.20.450">
    <property type="entry name" value="EAL domain"/>
    <property type="match status" value="1"/>
</dbReference>
<dbReference type="InterPro" id="IPR035919">
    <property type="entry name" value="EAL_sf"/>
</dbReference>
<dbReference type="PANTHER" id="PTHR44757:SF2">
    <property type="entry name" value="BIOFILM ARCHITECTURE MAINTENANCE PROTEIN MBAA"/>
    <property type="match status" value="1"/>
</dbReference>
<dbReference type="SMART" id="SM00052">
    <property type="entry name" value="EAL"/>
    <property type="match status" value="1"/>
</dbReference>
<accession>A0A3B0TNH4</accession>
<dbReference type="InterPro" id="IPR052155">
    <property type="entry name" value="Biofilm_reg_signaling"/>
</dbReference>
<dbReference type="EMBL" id="UOEM01000080">
    <property type="protein sequence ID" value="VAW14877.1"/>
    <property type="molecule type" value="Genomic_DNA"/>
</dbReference>
<protein>
    <submittedName>
        <fullName evidence="2">Diguanylate cyclase/phosphodiesterase (GGDEF &amp; EAL domains) with PAS/PAC sensor(S)</fullName>
    </submittedName>
</protein>
<evidence type="ECO:0000259" key="1">
    <source>
        <dbReference type="PROSITE" id="PS50883"/>
    </source>
</evidence>
<reference evidence="2" key="1">
    <citation type="submission" date="2018-06" db="EMBL/GenBank/DDBJ databases">
        <authorList>
            <person name="Zhirakovskaya E."/>
        </authorList>
    </citation>
    <scope>NUCLEOTIDE SEQUENCE</scope>
</reference>
<dbReference type="CDD" id="cd01948">
    <property type="entry name" value="EAL"/>
    <property type="match status" value="1"/>
</dbReference>
<dbReference type="Pfam" id="PF00563">
    <property type="entry name" value="EAL"/>
    <property type="match status" value="1"/>
</dbReference>
<dbReference type="PANTHER" id="PTHR44757">
    <property type="entry name" value="DIGUANYLATE CYCLASE DGCP"/>
    <property type="match status" value="1"/>
</dbReference>
<gene>
    <name evidence="2" type="ORF">MNBD_ALPHA09-1370</name>
</gene>
<sequence>MKVAVNLSPVQFMRGQLAATVSSVLEATGLPAERLELEIAEELFMAENAGTLDAFRQLRAMKIGLTLDHFGTGYSSLSYVRRFPIGKIKIDKSFIGDLIDDPKALGLVRAVTTLGPCARYRNGGGGDRNA</sequence>
<evidence type="ECO:0000313" key="2">
    <source>
        <dbReference type="EMBL" id="VAW14877.1"/>
    </source>
</evidence>
<dbReference type="InterPro" id="IPR001633">
    <property type="entry name" value="EAL_dom"/>
</dbReference>
<dbReference type="PROSITE" id="PS50883">
    <property type="entry name" value="EAL"/>
    <property type="match status" value="1"/>
</dbReference>
<dbReference type="AlphaFoldDB" id="A0A3B0TNH4"/>